<evidence type="ECO:0008006" key="4">
    <source>
        <dbReference type="Google" id="ProtNLM"/>
    </source>
</evidence>
<sequence length="410" mass="46618">MKYYCLLLLLLISVTTFGFDIQSNPSAFCIYEADDVREIILTVNHEAGQSYHSISGINQIGVLGNVVSASPTETRIGIDITDALTARVHQITVEMIDNMSQVTSNTVEVDVFDVIERILIFNPDEDLIYTCHQLNINFKTTGDIVTKEVVRIYVNGNFFREQALTIENNIGTLSNLIIDRPLEDSLHFEMFLESSRNSSCLKNRTIDEISVVPPQPKAFISSNYSSWTEEYGRLIFYADSSINTDQHNWQVYEDNQLIDEFTLESDEDFEYTFSTSNYDKANTSSFKDYSVVLSATDASGGQVCDDGKDTLQLIKVDYFPRIKVPTAVSLHPSAFEDSHFKIKIRDQITFQDFKVEVYSENQNRVFSSEDPLFVFGDDEELTDQFYTAIFSIVYTDGFSESFKSTFIVTP</sequence>
<accession>A0AAX1N3P0</accession>
<gene>
    <name evidence="2" type="ORF">KMW28_00330</name>
</gene>
<name>A0AAX1N3P0_9BACT</name>
<dbReference type="KEGG" id="fya:KMW28_00330"/>
<dbReference type="EMBL" id="CP076132">
    <property type="protein sequence ID" value="QWG02067.1"/>
    <property type="molecule type" value="Genomic_DNA"/>
</dbReference>
<protein>
    <recommendedName>
        <fullName evidence="4">Cadherin domain-containing protein</fullName>
    </recommendedName>
</protein>
<dbReference type="AlphaFoldDB" id="A0AAX1N3P0"/>
<evidence type="ECO:0000256" key="1">
    <source>
        <dbReference type="SAM" id="SignalP"/>
    </source>
</evidence>
<evidence type="ECO:0000313" key="2">
    <source>
        <dbReference type="EMBL" id="QWG02067.1"/>
    </source>
</evidence>
<keyword evidence="1" id="KW-0732">Signal</keyword>
<feature type="chain" id="PRO_5043555964" description="Cadherin domain-containing protein" evidence="1">
    <location>
        <begin position="19"/>
        <end position="410"/>
    </location>
</feature>
<organism evidence="2 3">
    <name type="scientific">Flammeovirga yaeyamensis</name>
    <dbReference type="NCBI Taxonomy" id="367791"/>
    <lineage>
        <taxon>Bacteria</taxon>
        <taxon>Pseudomonadati</taxon>
        <taxon>Bacteroidota</taxon>
        <taxon>Cytophagia</taxon>
        <taxon>Cytophagales</taxon>
        <taxon>Flammeovirgaceae</taxon>
        <taxon>Flammeovirga</taxon>
    </lineage>
</organism>
<feature type="signal peptide" evidence="1">
    <location>
        <begin position="1"/>
        <end position="18"/>
    </location>
</feature>
<keyword evidence="3" id="KW-1185">Reference proteome</keyword>
<proteinExistence type="predicted"/>
<dbReference type="Proteomes" id="UP000678679">
    <property type="component" value="Chromosome 1"/>
</dbReference>
<dbReference type="RefSeq" id="WP_169665801.1">
    <property type="nucleotide sequence ID" value="NZ_CP076132.1"/>
</dbReference>
<reference evidence="2 3" key="1">
    <citation type="submission" date="2021-05" db="EMBL/GenBank/DDBJ databases">
        <title>Comparative genomic studies on the polysaccharide-degrading batcterial strains of the Flammeovirga genus.</title>
        <authorList>
            <person name="Zewei F."/>
            <person name="Zheng Z."/>
            <person name="Yu L."/>
            <person name="Ruyue G."/>
            <person name="Yanhong M."/>
            <person name="Yuanyuan C."/>
            <person name="Jingyan G."/>
            <person name="Wenjun H."/>
        </authorList>
    </citation>
    <scope>NUCLEOTIDE SEQUENCE [LARGE SCALE GENOMIC DNA]</scope>
    <source>
        <strain evidence="2 3">NBRC:100898</strain>
    </source>
</reference>
<evidence type="ECO:0000313" key="3">
    <source>
        <dbReference type="Proteomes" id="UP000678679"/>
    </source>
</evidence>